<dbReference type="InterPro" id="IPR052029">
    <property type="entry name" value="PpiD_chaperone"/>
</dbReference>
<evidence type="ECO:0000256" key="3">
    <source>
        <dbReference type="ARBA" id="ARBA00022519"/>
    </source>
</evidence>
<dbReference type="Gene3D" id="3.10.50.40">
    <property type="match status" value="1"/>
</dbReference>
<organism evidence="14 15">
    <name type="scientific">Pseudoxanthomonas suwonensis (strain 11-1)</name>
    <dbReference type="NCBI Taxonomy" id="743721"/>
    <lineage>
        <taxon>Bacteria</taxon>
        <taxon>Pseudomonadati</taxon>
        <taxon>Pseudomonadota</taxon>
        <taxon>Gammaproteobacteria</taxon>
        <taxon>Lysobacterales</taxon>
        <taxon>Lysobacteraceae</taxon>
        <taxon>Pseudoxanthomonas</taxon>
    </lineage>
</organism>
<dbReference type="Proteomes" id="UP000008632">
    <property type="component" value="Chromosome"/>
</dbReference>
<dbReference type="PANTHER" id="PTHR47529">
    <property type="entry name" value="PEPTIDYL-PROLYL CIS-TRANS ISOMERASE D"/>
    <property type="match status" value="1"/>
</dbReference>
<evidence type="ECO:0000256" key="12">
    <source>
        <dbReference type="SAM" id="Phobius"/>
    </source>
</evidence>
<dbReference type="STRING" id="743721.Psesu_2040"/>
<evidence type="ECO:0000256" key="6">
    <source>
        <dbReference type="ARBA" id="ARBA00023136"/>
    </source>
</evidence>
<evidence type="ECO:0000256" key="2">
    <source>
        <dbReference type="ARBA" id="ARBA00022475"/>
    </source>
</evidence>
<keyword evidence="4 12" id="KW-0812">Transmembrane</keyword>
<feature type="domain" description="PpiC" evidence="13">
    <location>
        <begin position="286"/>
        <end position="386"/>
    </location>
</feature>
<dbReference type="InterPro" id="IPR046357">
    <property type="entry name" value="PPIase_dom_sf"/>
</dbReference>
<dbReference type="AlphaFoldDB" id="E6WUV2"/>
<dbReference type="Pfam" id="PF13624">
    <property type="entry name" value="SurA_N_3"/>
    <property type="match status" value="1"/>
</dbReference>
<dbReference type="InterPro" id="IPR000297">
    <property type="entry name" value="PPIase_PpiC"/>
</dbReference>
<keyword evidence="5 12" id="KW-1133">Transmembrane helix</keyword>
<dbReference type="InterPro" id="IPR023058">
    <property type="entry name" value="PPIase_PpiC_CS"/>
</dbReference>
<dbReference type="SUPFAM" id="SSF109998">
    <property type="entry name" value="Triger factor/SurA peptide-binding domain-like"/>
    <property type="match status" value="1"/>
</dbReference>
<accession>E6WUV2</accession>
<evidence type="ECO:0000256" key="11">
    <source>
        <dbReference type="PROSITE-ProRule" id="PRU00278"/>
    </source>
</evidence>
<keyword evidence="11 14" id="KW-0413">Isomerase</keyword>
<dbReference type="EMBL" id="CP002446">
    <property type="protein sequence ID" value="ADV27876.1"/>
    <property type="molecule type" value="Genomic_DNA"/>
</dbReference>
<evidence type="ECO:0000256" key="5">
    <source>
        <dbReference type="ARBA" id="ARBA00022989"/>
    </source>
</evidence>
<evidence type="ECO:0000313" key="15">
    <source>
        <dbReference type="Proteomes" id="UP000008632"/>
    </source>
</evidence>
<reference evidence="14 15" key="1">
    <citation type="submission" date="2011-01" db="EMBL/GenBank/DDBJ databases">
        <title>Complete sequence of Pseudoxanthomonas suwonensis 11-1.</title>
        <authorList>
            <consortium name="US DOE Joint Genome Institute"/>
            <person name="Lucas S."/>
            <person name="Copeland A."/>
            <person name="Lapidus A."/>
            <person name="Cheng J.-F."/>
            <person name="Goodwin L."/>
            <person name="Pitluck S."/>
            <person name="Teshima H."/>
            <person name="Detter J.C."/>
            <person name="Han C."/>
            <person name="Tapia R."/>
            <person name="Land M."/>
            <person name="Hauser L."/>
            <person name="Kyrpides N."/>
            <person name="Ivanova N."/>
            <person name="Ovchinnikova G."/>
            <person name="Siebers A.K."/>
            <person name="Allgaier M."/>
            <person name="Thelen M.P."/>
            <person name="Hugenholtz P."/>
            <person name="Gladden J."/>
            <person name="Woyke T."/>
        </authorList>
    </citation>
    <scope>NUCLEOTIDE SEQUENCE [LARGE SCALE GENOMIC DNA]</scope>
    <source>
        <strain evidence="15">11-1</strain>
    </source>
</reference>
<keyword evidence="2" id="KW-1003">Cell membrane</keyword>
<evidence type="ECO:0000313" key="14">
    <source>
        <dbReference type="EMBL" id="ADV27876.1"/>
    </source>
</evidence>
<dbReference type="InterPro" id="IPR027304">
    <property type="entry name" value="Trigger_fact/SurA_dom_sf"/>
</dbReference>
<evidence type="ECO:0000256" key="8">
    <source>
        <dbReference type="ARBA" id="ARBA00038408"/>
    </source>
</evidence>
<evidence type="ECO:0000256" key="1">
    <source>
        <dbReference type="ARBA" id="ARBA00004382"/>
    </source>
</evidence>
<keyword evidence="15" id="KW-1185">Reference proteome</keyword>
<dbReference type="Pfam" id="PF00639">
    <property type="entry name" value="Rotamase"/>
    <property type="match status" value="1"/>
</dbReference>
<comment type="similarity">
    <text evidence="8">Belongs to the PpiD chaperone family.</text>
</comment>
<evidence type="ECO:0000256" key="10">
    <source>
        <dbReference type="ARBA" id="ARBA00042775"/>
    </source>
</evidence>
<dbReference type="Gene3D" id="1.10.4030.10">
    <property type="entry name" value="Porin chaperone SurA, peptide-binding domain"/>
    <property type="match status" value="1"/>
</dbReference>
<proteinExistence type="inferred from homology"/>
<evidence type="ECO:0000256" key="7">
    <source>
        <dbReference type="ARBA" id="ARBA00023186"/>
    </source>
</evidence>
<keyword evidence="6 12" id="KW-0472">Membrane</keyword>
<keyword evidence="3" id="KW-0997">Cell inner membrane</keyword>
<dbReference type="SUPFAM" id="SSF54534">
    <property type="entry name" value="FKBP-like"/>
    <property type="match status" value="1"/>
</dbReference>
<dbReference type="RefSeq" id="WP_013535704.1">
    <property type="nucleotide sequence ID" value="NC_014924.1"/>
</dbReference>
<keyword evidence="11" id="KW-0697">Rotamase</keyword>
<evidence type="ECO:0000256" key="9">
    <source>
        <dbReference type="ARBA" id="ARBA00040743"/>
    </source>
</evidence>
<sequence>MLQKLRDRSSGWAATIIIALLMIPFLFVVDQSYLGGMGANNVAQVKAPPSWWKGAPGFWPVSLLWEHEEVSVEDFRQRLEQARMLARQQQGEAFDPREFEGIENKRRILDELVDEKVMLLASARDGVVVSDAAVREYIASIPAFQVDGKFDQNAYQMALSSQFPPRTPRQFEDLVRTTLRQSLVPVGVGSSAFVTDAELDRLLRLSGETRDVELALMPEIAEDTTPVTDADAKAWYEAHTADFMSPEKVAIEYVEVTALQVPEPAAADEATLRERYEAEKQRFGDPERRLASHILVRVPEGGDAAAAEAKAKQLAGQAAAPGADFAALAREHSEDPGSRDTGGDLGWVEQGMMVEPFEQALFAMQAGETSGPVKTEFGWHVLQLREVQPGALKPFEEVREELAREQAQADRERAYSELLGRLTDLAYENPSSLEPAANELKLELRKLGPFSRDDMVGIAAAPEVKRAAFSEELVEDGTASDPIEIGPQHNVVIRVVEHQPAAARALADVRAEVEAAVRADRTSKAAIAAAEAALERLRKGEAMAAVVGSEGEVMPLPGLPRGAPAPTPEANRAIFSAPVPEEGKATFGRFALPDGRQAVFAVNAVHPGKPEELPQEQRAMLRQQFAQVDGATMAQDYIRRVRSQFKVQVDESQL</sequence>
<dbReference type="PANTHER" id="PTHR47529:SF1">
    <property type="entry name" value="PERIPLASMIC CHAPERONE PPID"/>
    <property type="match status" value="1"/>
</dbReference>
<keyword evidence="7" id="KW-0143">Chaperone</keyword>
<comment type="subcellular location">
    <subcellularLocation>
        <location evidence="1">Cell inner membrane</location>
        <topology evidence="1">Single-pass type II membrane protein</topology>
        <orientation evidence="1">Periplasmic side</orientation>
    </subcellularLocation>
</comment>
<feature type="transmembrane region" description="Helical" evidence="12">
    <location>
        <begin position="12"/>
        <end position="29"/>
    </location>
</feature>
<dbReference type="HOGENOM" id="CLU_023843_1_1_6"/>
<dbReference type="OrthoDB" id="9812372at2"/>
<dbReference type="PROSITE" id="PS01096">
    <property type="entry name" value="PPIC_PPIASE_1"/>
    <property type="match status" value="1"/>
</dbReference>
<dbReference type="GO" id="GO:0003755">
    <property type="term" value="F:peptidyl-prolyl cis-trans isomerase activity"/>
    <property type="evidence" value="ECO:0007669"/>
    <property type="project" value="UniProtKB-KW"/>
</dbReference>
<gene>
    <name evidence="14" type="ordered locus">Psesu_2040</name>
</gene>
<dbReference type="KEGG" id="psu:Psesu_2040"/>
<protein>
    <recommendedName>
        <fullName evidence="9">Periplasmic chaperone PpiD</fullName>
    </recommendedName>
    <alternativeName>
        <fullName evidence="10">Periplasmic folding chaperone</fullName>
    </alternativeName>
</protein>
<dbReference type="eggNOG" id="COG0760">
    <property type="taxonomic scope" value="Bacteria"/>
</dbReference>
<evidence type="ECO:0000256" key="4">
    <source>
        <dbReference type="ARBA" id="ARBA00022692"/>
    </source>
</evidence>
<name>E6WUV2_PSEUU</name>
<evidence type="ECO:0000259" key="13">
    <source>
        <dbReference type="PROSITE" id="PS50198"/>
    </source>
</evidence>
<dbReference type="PROSITE" id="PS50198">
    <property type="entry name" value="PPIC_PPIASE_2"/>
    <property type="match status" value="1"/>
</dbReference>
<dbReference type="GO" id="GO:0005886">
    <property type="term" value="C:plasma membrane"/>
    <property type="evidence" value="ECO:0007669"/>
    <property type="project" value="UniProtKB-SubCell"/>
</dbReference>